<dbReference type="AlphaFoldDB" id="X1M6V9"/>
<sequence>PPTMVEVNFKVVRIDSYLYLIGLGENSYCSC</sequence>
<accession>X1M6V9</accession>
<organism evidence="1">
    <name type="scientific">marine sediment metagenome</name>
    <dbReference type="NCBI Taxonomy" id="412755"/>
    <lineage>
        <taxon>unclassified sequences</taxon>
        <taxon>metagenomes</taxon>
        <taxon>ecological metagenomes</taxon>
    </lineage>
</organism>
<comment type="caution">
    <text evidence="1">The sequence shown here is derived from an EMBL/GenBank/DDBJ whole genome shotgun (WGS) entry which is preliminary data.</text>
</comment>
<protein>
    <submittedName>
        <fullName evidence="1">Uncharacterized protein</fullName>
    </submittedName>
</protein>
<reference evidence="1" key="1">
    <citation type="journal article" date="2014" name="Front. Microbiol.">
        <title>High frequency of phylogenetically diverse reductive dehalogenase-homologous genes in deep subseafloor sedimentary metagenomes.</title>
        <authorList>
            <person name="Kawai M."/>
            <person name="Futagami T."/>
            <person name="Toyoda A."/>
            <person name="Takaki Y."/>
            <person name="Nishi S."/>
            <person name="Hori S."/>
            <person name="Arai W."/>
            <person name="Tsubouchi T."/>
            <person name="Morono Y."/>
            <person name="Uchiyama I."/>
            <person name="Ito T."/>
            <person name="Fujiyama A."/>
            <person name="Inagaki F."/>
            <person name="Takami H."/>
        </authorList>
    </citation>
    <scope>NUCLEOTIDE SEQUENCE</scope>
    <source>
        <strain evidence="1">Expedition CK06-06</strain>
    </source>
</reference>
<dbReference type="EMBL" id="BARV01002023">
    <property type="protein sequence ID" value="GAI02084.1"/>
    <property type="molecule type" value="Genomic_DNA"/>
</dbReference>
<name>X1M6V9_9ZZZZ</name>
<feature type="non-terminal residue" evidence="1">
    <location>
        <position position="1"/>
    </location>
</feature>
<gene>
    <name evidence="1" type="ORF">S06H3_05452</name>
</gene>
<proteinExistence type="predicted"/>
<evidence type="ECO:0000313" key="1">
    <source>
        <dbReference type="EMBL" id="GAI02084.1"/>
    </source>
</evidence>